<dbReference type="Proteomes" id="UP000199024">
    <property type="component" value="Unassembled WGS sequence"/>
</dbReference>
<accession>A0A1I6MXK8</accession>
<dbReference type="AlphaFoldDB" id="A0A1I6MXK8"/>
<gene>
    <name evidence="2" type="ORF">SAMN05421771_3642</name>
</gene>
<keyword evidence="1" id="KW-0732">Signal</keyword>
<evidence type="ECO:0000313" key="3">
    <source>
        <dbReference type="Proteomes" id="UP000199024"/>
    </source>
</evidence>
<feature type="chain" id="PRO_5011625030" evidence="1">
    <location>
        <begin position="36"/>
        <end position="715"/>
    </location>
</feature>
<name>A0A1I6MXK8_9BACT</name>
<dbReference type="STRING" id="474950.SAMN05421771_3642"/>
<proteinExistence type="predicted"/>
<keyword evidence="3" id="KW-1185">Reference proteome</keyword>
<evidence type="ECO:0000313" key="2">
    <source>
        <dbReference type="EMBL" id="SFS20446.1"/>
    </source>
</evidence>
<organism evidence="2 3">
    <name type="scientific">Granulicella pectinivorans</name>
    <dbReference type="NCBI Taxonomy" id="474950"/>
    <lineage>
        <taxon>Bacteria</taxon>
        <taxon>Pseudomonadati</taxon>
        <taxon>Acidobacteriota</taxon>
        <taxon>Terriglobia</taxon>
        <taxon>Terriglobales</taxon>
        <taxon>Acidobacteriaceae</taxon>
        <taxon>Granulicella</taxon>
    </lineage>
</organism>
<feature type="signal peptide" evidence="1">
    <location>
        <begin position="1"/>
        <end position="35"/>
    </location>
</feature>
<dbReference type="Gene3D" id="2.115.10.20">
    <property type="entry name" value="Glycosyl hydrolase domain, family 43"/>
    <property type="match status" value="1"/>
</dbReference>
<dbReference type="SUPFAM" id="SSF75005">
    <property type="entry name" value="Arabinanase/levansucrase/invertase"/>
    <property type="match status" value="1"/>
</dbReference>
<evidence type="ECO:0000256" key="1">
    <source>
        <dbReference type="SAM" id="SignalP"/>
    </source>
</evidence>
<reference evidence="2 3" key="1">
    <citation type="submission" date="2016-10" db="EMBL/GenBank/DDBJ databases">
        <authorList>
            <person name="de Groot N.N."/>
        </authorList>
    </citation>
    <scope>NUCLEOTIDE SEQUENCE [LARGE SCALE GENOMIC DNA]</scope>
    <source>
        <strain evidence="2 3">DSM 21001</strain>
    </source>
</reference>
<protein>
    <submittedName>
        <fullName evidence="2">Uncharacterized protein</fullName>
    </submittedName>
</protein>
<dbReference type="InterPro" id="IPR023296">
    <property type="entry name" value="Glyco_hydro_beta-prop_sf"/>
</dbReference>
<dbReference type="EMBL" id="FOZL01000002">
    <property type="protein sequence ID" value="SFS20446.1"/>
    <property type="molecule type" value="Genomic_DNA"/>
</dbReference>
<dbReference type="OrthoDB" id="5508967at2"/>
<sequence>MMLSKKACPARLLSHPLPIWLRIAATCAIAASASAQVPTDLTSARFAPNCGAANVTQLFADAKLAGGQYGVNNLQDVSDPDIALIGNQWWLIFASNPGPSRGLEPVAAYLPPGASLSTTGVFPADPNGWHLVGAKADGTGKGVAISGTPSPAGWDTIAAETPSIEVGPDGKVGVYYAGHNLGQTNFEIGLMPNVVNGVAQGNDPVPAMVATQPWEFANDLGAILEQSVRWMPELNKYIMYYTARAWWDVPPDNDIAYAESTDGITWTNRQHLGFPVSYYNQDFVYNPQRNRYEMVIANDPTGAGGGNGRNLVWRDAATPGTQFSDWQNEVTLLDRNDPNAATWYNQGLLSPAIKYGNLPGEENRIYVFFHAYGSSNPMSIGRFYCDATNVSTPAFTLTSAAPFLNLAPGNGTTMPITVNPIAGFTGTVNFSISGVPAGASAVTLPSSSTTGATFVIYVSSAVQAGRYPLTVTGTSGSLTQSTTFTLNVSGQDQTIAIQPFAPNNITYTPGLTYNINASASSGLPVTLSVGGNGTINGNVLTVTGGGDIIVAANQAGNGTYNPAPQATATLVVAPQVQTVNVAPIPAQTVGGTLDLSPYVTTSSGLTGYTWVGQTPAVCTNNGSAVTFVSPGTCIIIAIQFGNQYYGPAGAGITITVNPAPIAAGPPLGAVQLHATVSTAGTFVHSPSSSTVPGVPSTLAVRVTPANTTKVTSTTV</sequence>